<keyword evidence="2" id="KW-1185">Reference proteome</keyword>
<reference evidence="3" key="1">
    <citation type="submission" date="2016-06" db="UniProtKB">
        <authorList>
            <consortium name="WormBaseParasite"/>
        </authorList>
    </citation>
    <scope>IDENTIFICATION</scope>
</reference>
<dbReference type="AlphaFoldDB" id="A0A183AUY3"/>
<dbReference type="Gene3D" id="3.30.2350.10">
    <property type="entry name" value="Pseudouridine synthase"/>
    <property type="match status" value="1"/>
</dbReference>
<protein>
    <submittedName>
        <fullName evidence="3">PseudoU_synth_2 domain-containing protein</fullName>
    </submittedName>
</protein>
<evidence type="ECO:0000313" key="1">
    <source>
        <dbReference type="EMBL" id="VDP87583.1"/>
    </source>
</evidence>
<evidence type="ECO:0000313" key="2">
    <source>
        <dbReference type="Proteomes" id="UP000272942"/>
    </source>
</evidence>
<organism evidence="3">
    <name type="scientific">Echinostoma caproni</name>
    <dbReference type="NCBI Taxonomy" id="27848"/>
    <lineage>
        <taxon>Eukaryota</taxon>
        <taxon>Metazoa</taxon>
        <taxon>Spiralia</taxon>
        <taxon>Lophotrochozoa</taxon>
        <taxon>Platyhelminthes</taxon>
        <taxon>Trematoda</taxon>
        <taxon>Digenea</taxon>
        <taxon>Plagiorchiida</taxon>
        <taxon>Echinostomata</taxon>
        <taxon>Echinostomatoidea</taxon>
        <taxon>Echinostomatidae</taxon>
        <taxon>Echinostoma</taxon>
    </lineage>
</organism>
<dbReference type="InterPro" id="IPR020103">
    <property type="entry name" value="PsdUridine_synth_cat_dom_sf"/>
</dbReference>
<gene>
    <name evidence="1" type="ORF">ECPE_LOCUS10768</name>
</gene>
<dbReference type="GO" id="GO:0001522">
    <property type="term" value="P:pseudouridine synthesis"/>
    <property type="evidence" value="ECO:0007669"/>
    <property type="project" value="InterPro"/>
</dbReference>
<dbReference type="WBParaSite" id="ECPE_0001080101-mRNA-1">
    <property type="protein sequence ID" value="ECPE_0001080101-mRNA-1"/>
    <property type="gene ID" value="ECPE_0001080101"/>
</dbReference>
<name>A0A183AUY3_9TREM</name>
<proteinExistence type="predicted"/>
<dbReference type="GO" id="GO:0003723">
    <property type="term" value="F:RNA binding"/>
    <property type="evidence" value="ECO:0007669"/>
    <property type="project" value="InterPro"/>
</dbReference>
<sequence length="217" mass="24184">MMNSIQTIRLTAYKSVFSSRRLCSRGQFGPIVANCLSTASSGPEQVEACLHTSEILPHMSNTWTTTHQLATFLSKRIVASNEHFVVIDKPAGLSVWGHSLTKQEALSVLHKHSSALSIKDCLPSLAKLLDPRWTDYKIEPAQTVFNHKSKRTRTCTEVETEPSAIPSLFIVEALPADYSGLILLARTSEYATAAEKFYHAAHRQKVRLLDSRYHTSC</sequence>
<reference evidence="1 2" key="2">
    <citation type="submission" date="2018-11" db="EMBL/GenBank/DDBJ databases">
        <authorList>
            <consortium name="Pathogen Informatics"/>
        </authorList>
    </citation>
    <scope>NUCLEOTIDE SEQUENCE [LARGE SCALE GENOMIC DNA]</scope>
    <source>
        <strain evidence="1 2">Egypt</strain>
    </source>
</reference>
<evidence type="ECO:0000313" key="3">
    <source>
        <dbReference type="WBParaSite" id="ECPE_0001080101-mRNA-1"/>
    </source>
</evidence>
<dbReference type="Proteomes" id="UP000272942">
    <property type="component" value="Unassembled WGS sequence"/>
</dbReference>
<dbReference type="GO" id="GO:0009982">
    <property type="term" value="F:pseudouridine synthase activity"/>
    <property type="evidence" value="ECO:0007669"/>
    <property type="project" value="InterPro"/>
</dbReference>
<accession>A0A183AUY3</accession>
<dbReference type="OrthoDB" id="6238737at2759"/>
<dbReference type="EMBL" id="UZAN01049629">
    <property type="protein sequence ID" value="VDP87583.1"/>
    <property type="molecule type" value="Genomic_DNA"/>
</dbReference>
<dbReference type="SUPFAM" id="SSF55120">
    <property type="entry name" value="Pseudouridine synthase"/>
    <property type="match status" value="1"/>
</dbReference>